<evidence type="ECO:0000256" key="2">
    <source>
        <dbReference type="SAM" id="Phobius"/>
    </source>
</evidence>
<reference evidence="3 4" key="1">
    <citation type="journal article" date="2010" name="Nature">
        <title>The Ectocarpus genome and the independent evolution of multicellularity in brown algae.</title>
        <authorList>
            <person name="Cock J.M."/>
            <person name="Sterck L."/>
            <person name="Rouze P."/>
            <person name="Scornet D."/>
            <person name="Allen A.E."/>
            <person name="Amoutzias G."/>
            <person name="Anthouard V."/>
            <person name="Artiguenave F."/>
            <person name="Aury J.M."/>
            <person name="Badger J.H."/>
            <person name="Beszteri B."/>
            <person name="Billiau K."/>
            <person name="Bonnet E."/>
            <person name="Bothwell J.H."/>
            <person name="Bowler C."/>
            <person name="Boyen C."/>
            <person name="Brownlee C."/>
            <person name="Carrano C.J."/>
            <person name="Charrier B."/>
            <person name="Cho G.Y."/>
            <person name="Coelho S.M."/>
            <person name="Collen J."/>
            <person name="Corre E."/>
            <person name="Da Silva C."/>
            <person name="Delage L."/>
            <person name="Delaroque N."/>
            <person name="Dittami S.M."/>
            <person name="Doulbeau S."/>
            <person name="Elias M."/>
            <person name="Farnham G."/>
            <person name="Gachon C.M."/>
            <person name="Gschloessl B."/>
            <person name="Heesch S."/>
            <person name="Jabbari K."/>
            <person name="Jubin C."/>
            <person name="Kawai H."/>
            <person name="Kimura K."/>
            <person name="Kloareg B."/>
            <person name="Kupper F.C."/>
            <person name="Lang D."/>
            <person name="Le Bail A."/>
            <person name="Leblanc C."/>
            <person name="Lerouge P."/>
            <person name="Lohr M."/>
            <person name="Lopez P.J."/>
            <person name="Martens C."/>
            <person name="Maumus F."/>
            <person name="Michel G."/>
            <person name="Miranda-Saavedra D."/>
            <person name="Morales J."/>
            <person name="Moreau H."/>
            <person name="Motomura T."/>
            <person name="Nagasato C."/>
            <person name="Napoli C.A."/>
            <person name="Nelson D.R."/>
            <person name="Nyvall-Collen P."/>
            <person name="Peters A.F."/>
            <person name="Pommier C."/>
            <person name="Potin P."/>
            <person name="Poulain J."/>
            <person name="Quesneville H."/>
            <person name="Read B."/>
            <person name="Rensing S.A."/>
            <person name="Ritter A."/>
            <person name="Rousvoal S."/>
            <person name="Samanta M."/>
            <person name="Samson G."/>
            <person name="Schroeder D.C."/>
            <person name="Segurens B."/>
            <person name="Strittmatter M."/>
            <person name="Tonon T."/>
            <person name="Tregear J.W."/>
            <person name="Valentin K."/>
            <person name="von Dassow P."/>
            <person name="Yamagishi T."/>
            <person name="Van de Peer Y."/>
            <person name="Wincker P."/>
        </authorList>
    </citation>
    <scope>NUCLEOTIDE SEQUENCE [LARGE SCALE GENOMIC DNA]</scope>
    <source>
        <strain evidence="4">Ec32 / CCAP1310/4</strain>
    </source>
</reference>
<evidence type="ECO:0000313" key="3">
    <source>
        <dbReference type="EMBL" id="CBJ29810.1"/>
    </source>
</evidence>
<name>D7FLY5_ECTSI</name>
<evidence type="ECO:0000256" key="1">
    <source>
        <dbReference type="SAM" id="MobiDB-lite"/>
    </source>
</evidence>
<feature type="region of interest" description="Disordered" evidence="1">
    <location>
        <begin position="158"/>
        <end position="180"/>
    </location>
</feature>
<dbReference type="InParanoid" id="D7FLY5"/>
<keyword evidence="2" id="KW-0812">Transmembrane</keyword>
<protein>
    <submittedName>
        <fullName evidence="3">Uncharacterized protein</fullName>
    </submittedName>
</protein>
<keyword evidence="2" id="KW-0472">Membrane</keyword>
<organism evidence="3 4">
    <name type="scientific">Ectocarpus siliculosus</name>
    <name type="common">Brown alga</name>
    <name type="synonym">Conferva siliculosa</name>
    <dbReference type="NCBI Taxonomy" id="2880"/>
    <lineage>
        <taxon>Eukaryota</taxon>
        <taxon>Sar</taxon>
        <taxon>Stramenopiles</taxon>
        <taxon>Ochrophyta</taxon>
        <taxon>PX clade</taxon>
        <taxon>Phaeophyceae</taxon>
        <taxon>Ectocarpales</taxon>
        <taxon>Ectocarpaceae</taxon>
        <taxon>Ectocarpus</taxon>
    </lineage>
</organism>
<gene>
    <name evidence="3" type="ORF">Esi_0162_0027</name>
</gene>
<keyword evidence="2" id="KW-1133">Transmembrane helix</keyword>
<dbReference type="EMBL" id="FN649746">
    <property type="protein sequence ID" value="CBJ29810.1"/>
    <property type="molecule type" value="Genomic_DNA"/>
</dbReference>
<evidence type="ECO:0000313" key="4">
    <source>
        <dbReference type="Proteomes" id="UP000002630"/>
    </source>
</evidence>
<dbReference type="EMBL" id="FN648158">
    <property type="protein sequence ID" value="CBJ29810.1"/>
    <property type="molecule type" value="Genomic_DNA"/>
</dbReference>
<feature type="compositionally biased region" description="Gly residues" evidence="1">
    <location>
        <begin position="161"/>
        <end position="171"/>
    </location>
</feature>
<feature type="transmembrane region" description="Helical" evidence="2">
    <location>
        <begin position="108"/>
        <end position="129"/>
    </location>
</feature>
<accession>D7FLY5</accession>
<proteinExistence type="predicted"/>
<keyword evidence="4" id="KW-1185">Reference proteome</keyword>
<dbReference type="Proteomes" id="UP000002630">
    <property type="component" value="Linkage Group LG21"/>
</dbReference>
<dbReference type="OrthoDB" id="10331972at2759"/>
<sequence length="199" mass="21607">MVDREASSKRLEMRVKTLSSVTVAEEPNPSRDAATNMASPDVDHIGSMVGEEDAFPTGQMRRRVIEPPLGSKIGYHELEDEKEDADEEWMTGEASQVSGGGTRGSNNWVLKVLFPILLIVGIICMHNWWTDVKYHVSNAAKAVSDVFDRRALLEEEEAEGRGQGRFSGEEGGAVSEPLPDKAVYTVGLGETGATADSQA</sequence>
<feature type="region of interest" description="Disordered" evidence="1">
    <location>
        <begin position="18"/>
        <end position="49"/>
    </location>
</feature>
<dbReference type="AlphaFoldDB" id="D7FLY5"/>